<evidence type="ECO:0000256" key="3">
    <source>
        <dbReference type="ARBA" id="ARBA00023157"/>
    </source>
</evidence>
<dbReference type="InterPro" id="IPR016153">
    <property type="entry name" value="Heat_shock_Hsp33_N"/>
</dbReference>
<dbReference type="GO" id="GO:0051082">
    <property type="term" value="F:unfolded protein binding"/>
    <property type="evidence" value="ECO:0007669"/>
    <property type="project" value="InterPro"/>
</dbReference>
<dbReference type="InterPro" id="IPR000397">
    <property type="entry name" value="Heat_shock_Hsp33"/>
</dbReference>
<evidence type="ECO:0000256" key="4">
    <source>
        <dbReference type="ARBA" id="ARBA00023186"/>
    </source>
</evidence>
<reference evidence="6 7" key="1">
    <citation type="submission" date="2019-03" db="EMBL/GenBank/DDBJ databases">
        <title>Draft Genome Sequence of Massilia arenosa sp. nov., a Novel Massilia Species Isolated from a Sandy-loam Maize Soil.</title>
        <authorList>
            <person name="Raths R."/>
            <person name="Peta V."/>
            <person name="Bucking H."/>
        </authorList>
    </citation>
    <scope>NUCLEOTIDE SEQUENCE [LARGE SCALE GENOMIC DNA]</scope>
    <source>
        <strain evidence="6 7">MC02</strain>
    </source>
</reference>
<evidence type="ECO:0000256" key="1">
    <source>
        <dbReference type="ARBA" id="ARBA00022490"/>
    </source>
</evidence>
<dbReference type="PANTHER" id="PTHR30111:SF1">
    <property type="entry name" value="33 KDA CHAPERONIN"/>
    <property type="match status" value="1"/>
</dbReference>
<keyword evidence="4" id="KW-0143">Chaperone</keyword>
<dbReference type="RefSeq" id="WP_135205316.1">
    <property type="nucleotide sequence ID" value="NZ_SPVF01000009.1"/>
</dbReference>
<dbReference type="AlphaFoldDB" id="A0A4Y9SXG5"/>
<dbReference type="Proteomes" id="UP000298438">
    <property type="component" value="Unassembled WGS sequence"/>
</dbReference>
<dbReference type="Gene3D" id="1.10.287.480">
    <property type="entry name" value="helix hairpin bin"/>
    <property type="match status" value="1"/>
</dbReference>
<keyword evidence="2" id="KW-0862">Zinc</keyword>
<dbReference type="Pfam" id="PF01430">
    <property type="entry name" value="HSP33"/>
    <property type="match status" value="1"/>
</dbReference>
<dbReference type="InterPro" id="IPR016154">
    <property type="entry name" value="Heat_shock_Hsp33_C"/>
</dbReference>
<comment type="caution">
    <text evidence="6">The sequence shown here is derived from an EMBL/GenBank/DDBJ whole genome shotgun (WGS) entry which is preliminary data.</text>
</comment>
<dbReference type="InterPro" id="IPR023212">
    <property type="entry name" value="Hsp33_helix_hairpin_bin_dom_sf"/>
</dbReference>
<protein>
    <submittedName>
        <fullName evidence="6">Hsp33 family molecular chaperone HslO</fullName>
    </submittedName>
</protein>
<keyword evidence="1" id="KW-0963">Cytoplasm</keyword>
<keyword evidence="5" id="KW-0676">Redox-active center</keyword>
<evidence type="ECO:0000313" key="6">
    <source>
        <dbReference type="EMBL" id="TFW30039.1"/>
    </source>
</evidence>
<evidence type="ECO:0000313" key="7">
    <source>
        <dbReference type="Proteomes" id="UP000298438"/>
    </source>
</evidence>
<name>A0A4Y9SXG5_9BURK</name>
<dbReference type="SUPFAM" id="SSF64397">
    <property type="entry name" value="Hsp33 domain"/>
    <property type="match status" value="1"/>
</dbReference>
<dbReference type="NCBIfam" id="NF001033">
    <property type="entry name" value="PRK00114.1"/>
    <property type="match status" value="1"/>
</dbReference>
<dbReference type="OrthoDB" id="9793753at2"/>
<dbReference type="PANTHER" id="PTHR30111">
    <property type="entry name" value="33 KDA CHAPERONIN"/>
    <property type="match status" value="1"/>
</dbReference>
<organism evidence="6 7">
    <name type="scientific">Zemynaea arenosa</name>
    <dbReference type="NCBI Taxonomy" id="2561931"/>
    <lineage>
        <taxon>Bacteria</taxon>
        <taxon>Pseudomonadati</taxon>
        <taxon>Pseudomonadota</taxon>
        <taxon>Betaproteobacteria</taxon>
        <taxon>Burkholderiales</taxon>
        <taxon>Oxalobacteraceae</taxon>
        <taxon>Telluria group</taxon>
        <taxon>Zemynaea</taxon>
    </lineage>
</organism>
<dbReference type="SUPFAM" id="SSF118352">
    <property type="entry name" value="HSP33 redox switch-like"/>
    <property type="match status" value="1"/>
</dbReference>
<gene>
    <name evidence="6" type="ORF">E4L96_00675</name>
</gene>
<dbReference type="EMBL" id="SPVF01000009">
    <property type="protein sequence ID" value="TFW30039.1"/>
    <property type="molecule type" value="Genomic_DNA"/>
</dbReference>
<keyword evidence="3" id="KW-1015">Disulfide bond</keyword>
<sequence length="328" mass="36421">MTDHNTDTIDTTGSADTLQKFIFENAAVRGEFVEISDTWAEIQARHTYPLAVKHVLGEMVAAAALLSANLKFNGSIVMQLHGDGPVKLMVVECDADLRMRATAKLSAHADIADDTPLQQLVNVHRQGRFVITLDPLDKVPGQQPYQGIVPLDGEDMAVVIENYMLRSEQMDTKLWLAADDNVARGLLLQKLPRHTGKEGEQPKQATVEEDLETWNRAVSLASTLKQEELLAAGIETLMHRLFWEETLRVFEPLHPSFHCTCTREKVANMLKMLGREEVESALEDLGTLSINCDFCGKHYGFDAVDCAQVFAQDAAVQTLHHPEGGLKH</sequence>
<dbReference type="CDD" id="cd00498">
    <property type="entry name" value="Hsp33"/>
    <property type="match status" value="1"/>
</dbReference>
<keyword evidence="7" id="KW-1185">Reference proteome</keyword>
<dbReference type="GO" id="GO:0044183">
    <property type="term" value="F:protein folding chaperone"/>
    <property type="evidence" value="ECO:0007669"/>
    <property type="project" value="TreeGrafter"/>
</dbReference>
<dbReference type="PIRSF" id="PIRSF005261">
    <property type="entry name" value="Heat_shock_Hsp33"/>
    <property type="match status" value="1"/>
</dbReference>
<evidence type="ECO:0000256" key="2">
    <source>
        <dbReference type="ARBA" id="ARBA00022833"/>
    </source>
</evidence>
<dbReference type="GO" id="GO:0042026">
    <property type="term" value="P:protein refolding"/>
    <property type="evidence" value="ECO:0007669"/>
    <property type="project" value="TreeGrafter"/>
</dbReference>
<accession>A0A4Y9SXG5</accession>
<dbReference type="Gene3D" id="3.55.30.10">
    <property type="entry name" value="Hsp33 domain"/>
    <property type="match status" value="1"/>
</dbReference>
<proteinExistence type="predicted"/>
<dbReference type="GO" id="GO:0005737">
    <property type="term" value="C:cytoplasm"/>
    <property type="evidence" value="ECO:0007669"/>
    <property type="project" value="InterPro"/>
</dbReference>
<evidence type="ECO:0000256" key="5">
    <source>
        <dbReference type="ARBA" id="ARBA00023284"/>
    </source>
</evidence>
<dbReference type="Gene3D" id="3.90.1280.10">
    <property type="entry name" value="HSP33 redox switch-like"/>
    <property type="match status" value="1"/>
</dbReference>